<reference evidence="2" key="2">
    <citation type="journal article" date="2021" name="PeerJ">
        <title>Extensive microbial diversity within the chicken gut microbiome revealed by metagenomics and culture.</title>
        <authorList>
            <person name="Gilroy R."/>
            <person name="Ravi A."/>
            <person name="Getino M."/>
            <person name="Pursley I."/>
            <person name="Horton D.L."/>
            <person name="Alikhan N.F."/>
            <person name="Baker D."/>
            <person name="Gharbi K."/>
            <person name="Hall N."/>
            <person name="Watson M."/>
            <person name="Adriaenssens E.M."/>
            <person name="Foster-Nyarko E."/>
            <person name="Jarju S."/>
            <person name="Secka A."/>
            <person name="Antonio M."/>
            <person name="Oren A."/>
            <person name="Chaudhuri R.R."/>
            <person name="La Ragione R."/>
            <person name="Hildebrand F."/>
            <person name="Pallen M.J."/>
        </authorList>
    </citation>
    <scope>NUCLEOTIDE SEQUENCE</scope>
    <source>
        <strain evidence="2">CHK195-26880</strain>
    </source>
</reference>
<dbReference type="GO" id="GO:0003700">
    <property type="term" value="F:DNA-binding transcription factor activity"/>
    <property type="evidence" value="ECO:0007669"/>
    <property type="project" value="InterPro"/>
</dbReference>
<dbReference type="Proteomes" id="UP000886833">
    <property type="component" value="Unassembled WGS sequence"/>
</dbReference>
<comment type="caution">
    <text evidence="2">The sequence shown here is derived from an EMBL/GenBank/DDBJ whole genome shotgun (WGS) entry which is preliminary data.</text>
</comment>
<keyword evidence="1" id="KW-0472">Membrane</keyword>
<sequence length="189" mass="22337">MKYNDYELLDLIYENDEVAYDIMLNKYKSVIYNKALEYYTYLKDNKCTGFTLDDFYEEGIIAFNNAVKKYDPNKGSLFYSFLLVCLTSSFNLLLRDILRLKNRPLLKYQELDFEVRDSRAVDPYDDIDNLDIYNKLDDYLSDLSLLDSAIITLRINNFKYSEIEELLDVSSSHISRVVTAMRKKFKISC</sequence>
<dbReference type="SUPFAM" id="SSF88946">
    <property type="entry name" value="Sigma2 domain of RNA polymerase sigma factors"/>
    <property type="match status" value="1"/>
</dbReference>
<dbReference type="InterPro" id="IPR014284">
    <property type="entry name" value="RNA_pol_sigma-70_dom"/>
</dbReference>
<dbReference type="SUPFAM" id="SSF88659">
    <property type="entry name" value="Sigma3 and sigma4 domains of RNA polymerase sigma factors"/>
    <property type="match status" value="1"/>
</dbReference>
<keyword evidence="1" id="KW-0812">Transmembrane</keyword>
<reference evidence="2" key="1">
    <citation type="submission" date="2020-10" db="EMBL/GenBank/DDBJ databases">
        <authorList>
            <person name="Gilroy R."/>
        </authorList>
    </citation>
    <scope>NUCLEOTIDE SEQUENCE</scope>
    <source>
        <strain evidence="2">CHK195-26880</strain>
    </source>
</reference>
<dbReference type="InterPro" id="IPR013324">
    <property type="entry name" value="RNA_pol_sigma_r3/r4-like"/>
</dbReference>
<gene>
    <name evidence="2" type="ORF">IAB59_04715</name>
</gene>
<evidence type="ECO:0000313" key="2">
    <source>
        <dbReference type="EMBL" id="HIT37756.1"/>
    </source>
</evidence>
<organism evidence="2 3">
    <name type="scientific">Candidatus Onthousia faecipullorum</name>
    <dbReference type="NCBI Taxonomy" id="2840887"/>
    <lineage>
        <taxon>Bacteria</taxon>
        <taxon>Bacillati</taxon>
        <taxon>Bacillota</taxon>
        <taxon>Bacilli</taxon>
        <taxon>Candidatus Onthousia</taxon>
    </lineage>
</organism>
<protein>
    <submittedName>
        <fullName evidence="2">Sigma-70 family RNA polymerase sigma factor</fullName>
    </submittedName>
</protein>
<evidence type="ECO:0000313" key="3">
    <source>
        <dbReference type="Proteomes" id="UP000886833"/>
    </source>
</evidence>
<accession>A0A9D1GBK0</accession>
<dbReference type="NCBIfam" id="TIGR02937">
    <property type="entry name" value="sigma70-ECF"/>
    <property type="match status" value="1"/>
</dbReference>
<keyword evidence="1" id="KW-1133">Transmembrane helix</keyword>
<dbReference type="InterPro" id="IPR013325">
    <property type="entry name" value="RNA_pol_sigma_r2"/>
</dbReference>
<dbReference type="GO" id="GO:0006352">
    <property type="term" value="P:DNA-templated transcription initiation"/>
    <property type="evidence" value="ECO:0007669"/>
    <property type="project" value="InterPro"/>
</dbReference>
<proteinExistence type="predicted"/>
<name>A0A9D1GBK0_9FIRM</name>
<dbReference type="AlphaFoldDB" id="A0A9D1GBK0"/>
<dbReference type="Gene3D" id="1.10.1740.10">
    <property type="match status" value="1"/>
</dbReference>
<evidence type="ECO:0000256" key="1">
    <source>
        <dbReference type="SAM" id="Phobius"/>
    </source>
</evidence>
<dbReference type="EMBL" id="DVKQ01000060">
    <property type="protein sequence ID" value="HIT37756.1"/>
    <property type="molecule type" value="Genomic_DNA"/>
</dbReference>
<feature type="transmembrane region" description="Helical" evidence="1">
    <location>
        <begin position="77"/>
        <end position="94"/>
    </location>
</feature>